<evidence type="ECO:0000313" key="2">
    <source>
        <dbReference type="Proteomes" id="UP000327000"/>
    </source>
</evidence>
<proteinExistence type="predicted"/>
<reference evidence="1 2" key="1">
    <citation type="journal article" date="2019" name="Microb. Cell Fact.">
        <title>Exploring novel herbicidin analogues by transcriptional regulator overexpression and MS/MS molecular networking.</title>
        <authorList>
            <person name="Shi Y."/>
            <person name="Gu R."/>
            <person name="Li Y."/>
            <person name="Wang X."/>
            <person name="Ren W."/>
            <person name="Li X."/>
            <person name="Wang L."/>
            <person name="Xie Y."/>
            <person name="Hong B."/>
        </authorList>
    </citation>
    <scope>NUCLEOTIDE SEQUENCE [LARGE SCALE GENOMIC DNA]</scope>
    <source>
        <strain evidence="1 2">US-43</strain>
    </source>
</reference>
<dbReference type="RefSeq" id="WP_152265294.1">
    <property type="nucleotide sequence ID" value="NZ_VOKX01000107.1"/>
</dbReference>
<dbReference type="Proteomes" id="UP000327000">
    <property type="component" value="Unassembled WGS sequence"/>
</dbReference>
<protein>
    <submittedName>
        <fullName evidence="1">Uncharacterized protein</fullName>
    </submittedName>
</protein>
<sequence length="172" mass="18925">MIPSSTQPLLRSSSTEAPEEQPVRSCRCTGLRHERSDACLIYAPHWCWSGDKAKLIPLGLAFSAVRLSLQAAEELLTWSRYVLLGPAFAHHDTAYVLVPTASAKSSWPQGVTFLGRDVWVPAPAPQCTGRGPRGLRWLRTPHEAEPTPYTAAVLLQQLLGVCTETCWQPQPP</sequence>
<name>A0A5N5W2S3_STRMB</name>
<evidence type="ECO:0000313" key="1">
    <source>
        <dbReference type="EMBL" id="KAB7835517.1"/>
    </source>
</evidence>
<dbReference type="EMBL" id="VOKX01000107">
    <property type="protein sequence ID" value="KAB7835517.1"/>
    <property type="molecule type" value="Genomic_DNA"/>
</dbReference>
<organism evidence="1 2">
    <name type="scientific">Streptomyces mobaraensis</name>
    <name type="common">Streptoverticillium mobaraense</name>
    <dbReference type="NCBI Taxonomy" id="35621"/>
    <lineage>
        <taxon>Bacteria</taxon>
        <taxon>Bacillati</taxon>
        <taxon>Actinomycetota</taxon>
        <taxon>Actinomycetes</taxon>
        <taxon>Kitasatosporales</taxon>
        <taxon>Streptomycetaceae</taxon>
        <taxon>Streptomyces</taxon>
    </lineage>
</organism>
<comment type="caution">
    <text evidence="1">The sequence shown here is derived from an EMBL/GenBank/DDBJ whole genome shotgun (WGS) entry which is preliminary data.</text>
</comment>
<keyword evidence="2" id="KW-1185">Reference proteome</keyword>
<gene>
    <name evidence="1" type="ORF">FRZ00_26880</name>
</gene>
<dbReference type="AlphaFoldDB" id="A0A5N5W2S3"/>
<accession>A0A5N5W2S3</accession>